<protein>
    <submittedName>
        <fullName evidence="1">Uncharacterized protein</fullName>
    </submittedName>
</protein>
<evidence type="ECO:0000313" key="1">
    <source>
        <dbReference type="EMBL" id="KAK1859333.1"/>
    </source>
</evidence>
<evidence type="ECO:0000313" key="2">
    <source>
        <dbReference type="Proteomes" id="UP000798662"/>
    </source>
</evidence>
<dbReference type="Proteomes" id="UP000798662">
    <property type="component" value="Chromosome 1"/>
</dbReference>
<reference evidence="1" key="1">
    <citation type="submission" date="2019-11" db="EMBL/GenBank/DDBJ databases">
        <title>Nori genome reveals adaptations in red seaweeds to the harsh intertidal environment.</title>
        <authorList>
            <person name="Wang D."/>
            <person name="Mao Y."/>
        </authorList>
    </citation>
    <scope>NUCLEOTIDE SEQUENCE</scope>
    <source>
        <tissue evidence="1">Gametophyte</tissue>
    </source>
</reference>
<proteinExistence type="predicted"/>
<keyword evidence="2" id="KW-1185">Reference proteome</keyword>
<dbReference type="EMBL" id="CM020618">
    <property type="protein sequence ID" value="KAK1859333.1"/>
    <property type="molecule type" value="Genomic_DNA"/>
</dbReference>
<comment type="caution">
    <text evidence="1">The sequence shown here is derived from an EMBL/GenBank/DDBJ whole genome shotgun (WGS) entry which is preliminary data.</text>
</comment>
<gene>
    <name evidence="1" type="ORF">I4F81_001930</name>
</gene>
<sequence>MSTDAALLRLGRPAVAPGSTAAAPSVDAAVQVPLPLIGVAIDVAALCGAGGHVRRVGVVNQSVLWPLTSAVPPPRQAVAIVGEATFLGPPHVDMATAAVVPLSTAIVGEATFLGPRVCLARRGGVVDWAVLVPLALIGVRVDVAALCGVGSDAGCFGVVHLAALWQLT</sequence>
<accession>A0ACC3BNY5</accession>
<name>A0ACC3BNY5_PYRYE</name>
<organism evidence="1 2">
    <name type="scientific">Pyropia yezoensis</name>
    <name type="common">Susabi-nori</name>
    <name type="synonym">Porphyra yezoensis</name>
    <dbReference type="NCBI Taxonomy" id="2788"/>
    <lineage>
        <taxon>Eukaryota</taxon>
        <taxon>Rhodophyta</taxon>
        <taxon>Bangiophyceae</taxon>
        <taxon>Bangiales</taxon>
        <taxon>Bangiaceae</taxon>
        <taxon>Pyropia</taxon>
    </lineage>
</organism>